<dbReference type="CDD" id="cd00156">
    <property type="entry name" value="REC"/>
    <property type="match status" value="1"/>
</dbReference>
<feature type="DNA-binding region" description="OmpR/PhoB-type" evidence="5">
    <location>
        <begin position="129"/>
        <end position="230"/>
    </location>
</feature>
<dbReference type="Pfam" id="PF00486">
    <property type="entry name" value="Trans_reg_C"/>
    <property type="match status" value="1"/>
</dbReference>
<evidence type="ECO:0000256" key="4">
    <source>
        <dbReference type="PROSITE-ProRule" id="PRU00169"/>
    </source>
</evidence>
<evidence type="ECO:0000259" key="6">
    <source>
        <dbReference type="PROSITE" id="PS50110"/>
    </source>
</evidence>
<organism evidence="8 9">
    <name type="scientific">Celeribacter neptunius</name>
    <dbReference type="NCBI Taxonomy" id="588602"/>
    <lineage>
        <taxon>Bacteria</taxon>
        <taxon>Pseudomonadati</taxon>
        <taxon>Pseudomonadota</taxon>
        <taxon>Alphaproteobacteria</taxon>
        <taxon>Rhodobacterales</taxon>
        <taxon>Roseobacteraceae</taxon>
        <taxon>Celeribacter</taxon>
    </lineage>
</organism>
<dbReference type="GO" id="GO:0000156">
    <property type="term" value="F:phosphorelay response regulator activity"/>
    <property type="evidence" value="ECO:0007669"/>
    <property type="project" value="TreeGrafter"/>
</dbReference>
<dbReference type="GO" id="GO:0006355">
    <property type="term" value="P:regulation of DNA-templated transcription"/>
    <property type="evidence" value="ECO:0007669"/>
    <property type="project" value="InterPro"/>
</dbReference>
<name>A0A1I3YC94_9RHOB</name>
<feature type="domain" description="Response regulatory" evidence="6">
    <location>
        <begin position="5"/>
        <end position="119"/>
    </location>
</feature>
<dbReference type="InterPro" id="IPR011006">
    <property type="entry name" value="CheY-like_superfamily"/>
</dbReference>
<keyword evidence="4" id="KW-0597">Phosphoprotein</keyword>
<feature type="domain" description="OmpR/PhoB-type" evidence="7">
    <location>
        <begin position="129"/>
        <end position="230"/>
    </location>
</feature>
<evidence type="ECO:0000256" key="2">
    <source>
        <dbReference type="ARBA" id="ARBA00023125"/>
    </source>
</evidence>
<dbReference type="PROSITE" id="PS51755">
    <property type="entry name" value="OMPR_PHOB"/>
    <property type="match status" value="1"/>
</dbReference>
<dbReference type="SUPFAM" id="SSF46894">
    <property type="entry name" value="C-terminal effector domain of the bipartite response regulators"/>
    <property type="match status" value="1"/>
</dbReference>
<reference evidence="9" key="1">
    <citation type="submission" date="2016-10" db="EMBL/GenBank/DDBJ databases">
        <authorList>
            <person name="Varghese N."/>
            <person name="Submissions S."/>
        </authorList>
    </citation>
    <scope>NUCLEOTIDE SEQUENCE [LARGE SCALE GENOMIC DNA]</scope>
    <source>
        <strain evidence="9">DSM 26471</strain>
    </source>
</reference>
<dbReference type="Pfam" id="PF00072">
    <property type="entry name" value="Response_reg"/>
    <property type="match status" value="1"/>
</dbReference>
<dbReference type="PROSITE" id="PS50110">
    <property type="entry name" value="RESPONSE_REGULATORY"/>
    <property type="match status" value="1"/>
</dbReference>
<dbReference type="Gene3D" id="1.10.10.10">
    <property type="entry name" value="Winged helix-like DNA-binding domain superfamily/Winged helix DNA-binding domain"/>
    <property type="match status" value="1"/>
</dbReference>
<dbReference type="InterPro" id="IPR036388">
    <property type="entry name" value="WH-like_DNA-bd_sf"/>
</dbReference>
<evidence type="ECO:0000256" key="3">
    <source>
        <dbReference type="ARBA" id="ARBA00023163"/>
    </source>
</evidence>
<dbReference type="InterPro" id="IPR001789">
    <property type="entry name" value="Sig_transdc_resp-reg_receiver"/>
</dbReference>
<keyword evidence="3" id="KW-0804">Transcription</keyword>
<dbReference type="GO" id="GO:0032993">
    <property type="term" value="C:protein-DNA complex"/>
    <property type="evidence" value="ECO:0007669"/>
    <property type="project" value="TreeGrafter"/>
</dbReference>
<keyword evidence="1" id="KW-0805">Transcription regulation</keyword>
<dbReference type="SMART" id="SM00862">
    <property type="entry name" value="Trans_reg_C"/>
    <property type="match status" value="1"/>
</dbReference>
<dbReference type="RefSeq" id="WP_090063399.1">
    <property type="nucleotide sequence ID" value="NZ_FORH01000015.1"/>
</dbReference>
<dbReference type="Proteomes" id="UP000199630">
    <property type="component" value="Unassembled WGS sequence"/>
</dbReference>
<proteinExistence type="predicted"/>
<dbReference type="Gene3D" id="3.40.50.2300">
    <property type="match status" value="1"/>
</dbReference>
<evidence type="ECO:0000256" key="1">
    <source>
        <dbReference type="ARBA" id="ARBA00023015"/>
    </source>
</evidence>
<evidence type="ECO:0000313" key="9">
    <source>
        <dbReference type="Proteomes" id="UP000199630"/>
    </source>
</evidence>
<dbReference type="STRING" id="588602.SAMN04487991_4304"/>
<dbReference type="OrthoDB" id="9784252at2"/>
<dbReference type="InterPro" id="IPR016032">
    <property type="entry name" value="Sig_transdc_resp-reg_C-effctor"/>
</dbReference>
<evidence type="ECO:0000313" key="8">
    <source>
        <dbReference type="EMBL" id="SFK28901.1"/>
    </source>
</evidence>
<dbReference type="AlphaFoldDB" id="A0A1I3YC94"/>
<dbReference type="SMART" id="SM00448">
    <property type="entry name" value="REC"/>
    <property type="match status" value="1"/>
</dbReference>
<dbReference type="SUPFAM" id="SSF52172">
    <property type="entry name" value="CheY-like"/>
    <property type="match status" value="1"/>
</dbReference>
<feature type="modified residue" description="4-aspartylphosphate" evidence="4">
    <location>
        <position position="54"/>
    </location>
</feature>
<dbReference type="EMBL" id="FORH01000015">
    <property type="protein sequence ID" value="SFK28901.1"/>
    <property type="molecule type" value="Genomic_DNA"/>
</dbReference>
<keyword evidence="9" id="KW-1185">Reference proteome</keyword>
<gene>
    <name evidence="8" type="ORF">SAMN04487991_4304</name>
</gene>
<evidence type="ECO:0000259" key="7">
    <source>
        <dbReference type="PROSITE" id="PS51755"/>
    </source>
</evidence>
<dbReference type="InterPro" id="IPR039420">
    <property type="entry name" value="WalR-like"/>
</dbReference>
<dbReference type="PANTHER" id="PTHR48111:SF67">
    <property type="entry name" value="TRANSCRIPTIONAL REGULATORY PROTEIN TCTD"/>
    <property type="match status" value="1"/>
</dbReference>
<dbReference type="GO" id="GO:0000976">
    <property type="term" value="F:transcription cis-regulatory region binding"/>
    <property type="evidence" value="ECO:0007669"/>
    <property type="project" value="TreeGrafter"/>
</dbReference>
<dbReference type="GO" id="GO:0005829">
    <property type="term" value="C:cytosol"/>
    <property type="evidence" value="ECO:0007669"/>
    <property type="project" value="TreeGrafter"/>
</dbReference>
<accession>A0A1I3YC94</accession>
<sequence length="234" mass="25461">MPELTIILVEDDADLRESLLDCLHASGRNAYGAGSAREFYRLLATQEADIAVVDLNLPDEDGFSLIRFLREERPQTGIVLLSGHATVSNRIEGLRTGADVFLAKPVAYDEFDAAIQSVSRRLATLAGSDKGGQGAGSWVFDQKGLRLIAYDGQMVFLTNQEARLLSILADADEKIVPHDTLLSRLGYSLDDAGKRCLSAVLVRLRSKVKDTTGLTMPIQALRGQGYLARGLRGK</sequence>
<dbReference type="InterPro" id="IPR001867">
    <property type="entry name" value="OmpR/PhoB-type_DNA-bd"/>
</dbReference>
<evidence type="ECO:0000256" key="5">
    <source>
        <dbReference type="PROSITE-ProRule" id="PRU01091"/>
    </source>
</evidence>
<dbReference type="PANTHER" id="PTHR48111">
    <property type="entry name" value="REGULATOR OF RPOS"/>
    <property type="match status" value="1"/>
</dbReference>
<protein>
    <submittedName>
        <fullName evidence="8">DNA-binding response regulator, OmpR family, contains REC and winged-helix (WHTH) domain</fullName>
    </submittedName>
</protein>
<keyword evidence="2 5" id="KW-0238">DNA-binding</keyword>